<reference evidence="2" key="1">
    <citation type="submission" date="2020-08" db="EMBL/GenBank/DDBJ databases">
        <title>Hyunsoonleella sp. strain SJ7 genome sequencing and assembly.</title>
        <authorList>
            <person name="Kim I."/>
        </authorList>
    </citation>
    <scope>NUCLEOTIDE SEQUENCE</scope>
    <source>
        <strain evidence="2">SJ7</strain>
    </source>
</reference>
<dbReference type="InterPro" id="IPR043781">
    <property type="entry name" value="DUF5723"/>
</dbReference>
<feature type="domain" description="DUF5723" evidence="1">
    <location>
        <begin position="44"/>
        <end position="418"/>
    </location>
</feature>
<gene>
    <name evidence="2" type="ORF">H7U19_10395</name>
</gene>
<organism evidence="2 3">
    <name type="scientific">Hyunsoonleella aquatilis</name>
    <dbReference type="NCBI Taxonomy" id="2762758"/>
    <lineage>
        <taxon>Bacteria</taxon>
        <taxon>Pseudomonadati</taxon>
        <taxon>Bacteroidota</taxon>
        <taxon>Flavobacteriia</taxon>
        <taxon>Flavobacteriales</taxon>
        <taxon>Flavobacteriaceae</taxon>
    </lineage>
</organism>
<sequence>MKNFTQQFLISSLLTIVTSIAYSQSYVGLTADNYAGVHGLTFNPSNVVDSRYKVDVNLISVSAFGGSDYFGINLNDIIKADDGFDFETDVEKMPTNANNFFVNADVLGPSFMFNISPKSSIGIVSRVRAVFNIHNISGELYENLSDSFDTNEDFSFDSKDLTGTIHAWAEISLVYGRILMDTEKHFLKGGASLKYLQGAGGVFVNSPSFTGDYNATNETLATTGTLSYGTSQDFDNDDIEFDNLTSGFGADVGFTYEFRPHKMRDSLTQRSQNKYKFKFGAAITDIGSIDYKESTITAYDLNATADASTFNEDEDVEQFLDDNYTFTESMASQKIKLPTALRLLMDYQIKNKLYLSVQGNLSLTDKNAVGTNSIINTVTISPRLETKWFSIFSPVSFREYGDLAWGAGLRLGPLMVGSGSVFTNLISDTAQTTDVFFGLKIPLYQ</sequence>
<dbReference type="Proteomes" id="UP000656244">
    <property type="component" value="Unassembled WGS sequence"/>
</dbReference>
<comment type="caution">
    <text evidence="2">The sequence shown here is derived from an EMBL/GenBank/DDBJ whole genome shotgun (WGS) entry which is preliminary data.</text>
</comment>
<dbReference type="EMBL" id="JACNMF010000003">
    <property type="protein sequence ID" value="MBC3758814.1"/>
    <property type="molecule type" value="Genomic_DNA"/>
</dbReference>
<dbReference type="RefSeq" id="WP_186562059.1">
    <property type="nucleotide sequence ID" value="NZ_JACNMF010000003.1"/>
</dbReference>
<proteinExistence type="predicted"/>
<dbReference type="Pfam" id="PF18990">
    <property type="entry name" value="DUF5723"/>
    <property type="match status" value="1"/>
</dbReference>
<keyword evidence="3" id="KW-1185">Reference proteome</keyword>
<name>A0A923KIM2_9FLAO</name>
<evidence type="ECO:0000313" key="2">
    <source>
        <dbReference type="EMBL" id="MBC3758814.1"/>
    </source>
</evidence>
<evidence type="ECO:0000313" key="3">
    <source>
        <dbReference type="Proteomes" id="UP000656244"/>
    </source>
</evidence>
<dbReference type="AlphaFoldDB" id="A0A923KIM2"/>
<evidence type="ECO:0000259" key="1">
    <source>
        <dbReference type="Pfam" id="PF18990"/>
    </source>
</evidence>
<protein>
    <recommendedName>
        <fullName evidence="1">DUF5723 domain-containing protein</fullName>
    </recommendedName>
</protein>
<accession>A0A923KIM2</accession>